<comment type="subcellular location">
    <subcellularLocation>
        <location evidence="1">Membrane</location>
        <topology evidence="1">Multi-pass membrane protein</topology>
    </subcellularLocation>
</comment>
<dbReference type="PANTHER" id="PTHR28128">
    <property type="entry name" value="GOLGI APPARATUS MEMBRANE PROTEIN TVP15"/>
    <property type="match status" value="1"/>
</dbReference>
<dbReference type="CDD" id="cd00051">
    <property type="entry name" value="EFh"/>
    <property type="match status" value="1"/>
</dbReference>
<feature type="transmembrane region" description="Helical" evidence="8">
    <location>
        <begin position="48"/>
        <end position="70"/>
    </location>
</feature>
<evidence type="ECO:0000256" key="7">
    <source>
        <dbReference type="SAM" id="MobiDB-lite"/>
    </source>
</evidence>
<keyword evidence="3" id="KW-0677">Repeat</keyword>
<keyword evidence="6 8" id="KW-0472">Membrane</keyword>
<evidence type="ECO:0000259" key="9">
    <source>
        <dbReference type="PROSITE" id="PS50222"/>
    </source>
</evidence>
<proteinExistence type="predicted"/>
<reference evidence="10" key="1">
    <citation type="submission" date="2021-01" db="EMBL/GenBank/DDBJ databases">
        <authorList>
            <person name="Corre E."/>
            <person name="Pelletier E."/>
            <person name="Niang G."/>
            <person name="Scheremetjew M."/>
            <person name="Finn R."/>
            <person name="Kale V."/>
            <person name="Holt S."/>
            <person name="Cochrane G."/>
            <person name="Meng A."/>
            <person name="Brown T."/>
            <person name="Cohen L."/>
        </authorList>
    </citation>
    <scope>NUCLEOTIDE SEQUENCE</scope>
    <source>
        <strain evidence="10">CCMP1381</strain>
    </source>
</reference>
<feature type="domain" description="EF-hand" evidence="9">
    <location>
        <begin position="176"/>
        <end position="211"/>
    </location>
</feature>
<dbReference type="GO" id="GO:0016020">
    <property type="term" value="C:membrane"/>
    <property type="evidence" value="ECO:0007669"/>
    <property type="project" value="UniProtKB-SubCell"/>
</dbReference>
<feature type="transmembrane region" description="Helical" evidence="8">
    <location>
        <begin position="76"/>
        <end position="95"/>
    </location>
</feature>
<evidence type="ECO:0000256" key="6">
    <source>
        <dbReference type="ARBA" id="ARBA00023136"/>
    </source>
</evidence>
<dbReference type="EMBL" id="HBGS01042667">
    <property type="protein sequence ID" value="CAD9453217.1"/>
    <property type="molecule type" value="Transcribed_RNA"/>
</dbReference>
<keyword evidence="4" id="KW-0106">Calcium</keyword>
<dbReference type="GO" id="GO:0005509">
    <property type="term" value="F:calcium ion binding"/>
    <property type="evidence" value="ECO:0007669"/>
    <property type="project" value="InterPro"/>
</dbReference>
<accession>A0A7S2DI40</accession>
<organism evidence="10">
    <name type="scientific">Octactis speculum</name>
    <dbReference type="NCBI Taxonomy" id="3111310"/>
    <lineage>
        <taxon>Eukaryota</taxon>
        <taxon>Sar</taxon>
        <taxon>Stramenopiles</taxon>
        <taxon>Ochrophyta</taxon>
        <taxon>Dictyochophyceae</taxon>
        <taxon>Dictyochales</taxon>
        <taxon>Dictyochaceae</taxon>
        <taxon>Octactis</taxon>
    </lineage>
</organism>
<keyword evidence="2 8" id="KW-0812">Transmembrane</keyword>
<dbReference type="Pfam" id="PF08507">
    <property type="entry name" value="COPI_assoc"/>
    <property type="match status" value="1"/>
</dbReference>
<dbReference type="InterPro" id="IPR018247">
    <property type="entry name" value="EF_Hand_1_Ca_BS"/>
</dbReference>
<feature type="transmembrane region" description="Helical" evidence="8">
    <location>
        <begin position="144"/>
        <end position="164"/>
    </location>
</feature>
<dbReference type="PANTHER" id="PTHR28128:SF1">
    <property type="entry name" value="GOLGI APPARATUS MEMBRANE PROTEIN TVP15"/>
    <property type="match status" value="1"/>
</dbReference>
<feature type="compositionally biased region" description="Polar residues" evidence="7">
    <location>
        <begin position="12"/>
        <end position="24"/>
    </location>
</feature>
<evidence type="ECO:0000256" key="1">
    <source>
        <dbReference type="ARBA" id="ARBA00004141"/>
    </source>
</evidence>
<protein>
    <recommendedName>
        <fullName evidence="9">EF-hand domain-containing protein</fullName>
    </recommendedName>
</protein>
<evidence type="ECO:0000256" key="2">
    <source>
        <dbReference type="ARBA" id="ARBA00022692"/>
    </source>
</evidence>
<feature type="region of interest" description="Disordered" evidence="7">
    <location>
        <begin position="1"/>
        <end position="39"/>
    </location>
</feature>
<dbReference type="InterPro" id="IPR002048">
    <property type="entry name" value="EF_hand_dom"/>
</dbReference>
<evidence type="ECO:0000256" key="4">
    <source>
        <dbReference type="ARBA" id="ARBA00022837"/>
    </source>
</evidence>
<evidence type="ECO:0000256" key="3">
    <source>
        <dbReference type="ARBA" id="ARBA00022737"/>
    </source>
</evidence>
<sequence>MSMFTPEDVPTETENAGPNETTGLATAEEKSSSIDPTKMGSWAQEGPLTFKVLCLIGGVCMTVSGVLGLFGVLFSPLHAVIEGYMCIFGVMIIMMEGSKYLCPINLKETVLREAKFLAVLNGRGAFYVFLGTLLLTQWPNFFDVLIGIYMVLLGFVMVIIGTVAKAKLNAMAGHLTDENSVNEAFKAVDVDNNGALNYDELAVLCQNLGSKLTKEELAACIQDLDKDGSGVVEYTEFFDWWKKTAPAPSDVELV</sequence>
<dbReference type="SUPFAM" id="SSF47473">
    <property type="entry name" value="EF-hand"/>
    <property type="match status" value="1"/>
</dbReference>
<feature type="transmembrane region" description="Helical" evidence="8">
    <location>
        <begin position="116"/>
        <end position="138"/>
    </location>
</feature>
<evidence type="ECO:0000256" key="8">
    <source>
        <dbReference type="SAM" id="Phobius"/>
    </source>
</evidence>
<dbReference type="PROSITE" id="PS50222">
    <property type="entry name" value="EF_HAND_2"/>
    <property type="match status" value="2"/>
</dbReference>
<dbReference type="InterPro" id="IPR011992">
    <property type="entry name" value="EF-hand-dom_pair"/>
</dbReference>
<evidence type="ECO:0000256" key="5">
    <source>
        <dbReference type="ARBA" id="ARBA00022989"/>
    </source>
</evidence>
<dbReference type="AlphaFoldDB" id="A0A7S2DI40"/>
<dbReference type="Pfam" id="PF13499">
    <property type="entry name" value="EF-hand_7"/>
    <property type="match status" value="1"/>
</dbReference>
<dbReference type="FunFam" id="1.10.238.10:FF:000003">
    <property type="entry name" value="Calmodulin A"/>
    <property type="match status" value="1"/>
</dbReference>
<name>A0A7S2DI40_9STRA</name>
<gene>
    <name evidence="10" type="ORF">DSPE1174_LOCUS21984</name>
</gene>
<dbReference type="PROSITE" id="PS00018">
    <property type="entry name" value="EF_HAND_1"/>
    <property type="match status" value="2"/>
</dbReference>
<dbReference type="InterPro" id="IPR013714">
    <property type="entry name" value="Golgi_TVP15"/>
</dbReference>
<dbReference type="SMART" id="SM00054">
    <property type="entry name" value="EFh"/>
    <property type="match status" value="2"/>
</dbReference>
<keyword evidence="5 8" id="KW-1133">Transmembrane helix</keyword>
<evidence type="ECO:0000313" key="10">
    <source>
        <dbReference type="EMBL" id="CAD9453217.1"/>
    </source>
</evidence>
<dbReference type="Gene3D" id="1.10.238.10">
    <property type="entry name" value="EF-hand"/>
    <property type="match status" value="1"/>
</dbReference>
<feature type="domain" description="EF-hand" evidence="9">
    <location>
        <begin position="212"/>
        <end position="247"/>
    </location>
</feature>